<dbReference type="InterPro" id="IPR036028">
    <property type="entry name" value="SH3-like_dom_sf"/>
</dbReference>
<evidence type="ECO:0000313" key="3">
    <source>
        <dbReference type="Proteomes" id="UP000250043"/>
    </source>
</evidence>
<sequence>MAPRLGLYARSGSEGDQNTLTPTIIVGIVLAAAVGFGAALWLAVRFLKKRSVQRREGNRQSAFLNVRGVVRDVEKQGLPSIVVAPAVQGTTFSRTQLDASVIMPAKVVLRPDATREEIIDHHSGQGNLPRPFAPFSFAMSAPRQHLEPNGKVSRPASIASFASSFRSSFLSSRPVSTISSTSSLEQNKRSVRQTFNPVLPDELVISIGERVAVVQSYDDGWCIVGRDSIFKPGEVELGAVPAWCFVKPVKGLKAERPMRSSSLGVTVNLDAPSAAREEVISWSNF</sequence>
<gene>
    <name evidence="2" type="ORF">OBBRIDRAFT_722957</name>
</gene>
<organism evidence="2 3">
    <name type="scientific">Obba rivulosa</name>
    <dbReference type="NCBI Taxonomy" id="1052685"/>
    <lineage>
        <taxon>Eukaryota</taxon>
        <taxon>Fungi</taxon>
        <taxon>Dikarya</taxon>
        <taxon>Basidiomycota</taxon>
        <taxon>Agaricomycotina</taxon>
        <taxon>Agaricomycetes</taxon>
        <taxon>Polyporales</taxon>
        <taxon>Gelatoporiaceae</taxon>
        <taxon>Obba</taxon>
    </lineage>
</organism>
<dbReference type="Proteomes" id="UP000250043">
    <property type="component" value="Unassembled WGS sequence"/>
</dbReference>
<feature type="transmembrane region" description="Helical" evidence="1">
    <location>
        <begin position="20"/>
        <end position="44"/>
    </location>
</feature>
<evidence type="ECO:0008006" key="4">
    <source>
        <dbReference type="Google" id="ProtNLM"/>
    </source>
</evidence>
<dbReference type="AlphaFoldDB" id="A0A8E2J6L7"/>
<name>A0A8E2J6L7_9APHY</name>
<keyword evidence="1" id="KW-0812">Transmembrane</keyword>
<protein>
    <recommendedName>
        <fullName evidence="4">SH3 domain-containing protein</fullName>
    </recommendedName>
</protein>
<keyword evidence="1" id="KW-0472">Membrane</keyword>
<dbReference type="OrthoDB" id="5340910at2759"/>
<keyword evidence="3" id="KW-1185">Reference proteome</keyword>
<reference evidence="2 3" key="1">
    <citation type="submission" date="2016-07" db="EMBL/GenBank/DDBJ databases">
        <title>Draft genome of the white-rot fungus Obba rivulosa 3A-2.</title>
        <authorList>
            <consortium name="DOE Joint Genome Institute"/>
            <person name="Miettinen O."/>
            <person name="Riley R."/>
            <person name="Acob R."/>
            <person name="Barry K."/>
            <person name="Cullen D."/>
            <person name="De Vries R."/>
            <person name="Hainaut M."/>
            <person name="Hatakka A."/>
            <person name="Henrissat B."/>
            <person name="Hilden K."/>
            <person name="Kuo R."/>
            <person name="Labutti K."/>
            <person name="Lipzen A."/>
            <person name="Makela M.R."/>
            <person name="Sandor L."/>
            <person name="Spatafora J.W."/>
            <person name="Grigoriev I.V."/>
            <person name="Hibbett D.S."/>
        </authorList>
    </citation>
    <scope>NUCLEOTIDE SEQUENCE [LARGE SCALE GENOMIC DNA]</scope>
    <source>
        <strain evidence="2 3">3A-2</strain>
    </source>
</reference>
<proteinExistence type="predicted"/>
<dbReference type="SUPFAM" id="SSF50044">
    <property type="entry name" value="SH3-domain"/>
    <property type="match status" value="1"/>
</dbReference>
<dbReference type="EMBL" id="KV722344">
    <property type="protein sequence ID" value="OCH94432.1"/>
    <property type="molecule type" value="Genomic_DNA"/>
</dbReference>
<evidence type="ECO:0000256" key="1">
    <source>
        <dbReference type="SAM" id="Phobius"/>
    </source>
</evidence>
<evidence type="ECO:0000313" key="2">
    <source>
        <dbReference type="EMBL" id="OCH94432.1"/>
    </source>
</evidence>
<keyword evidence="1" id="KW-1133">Transmembrane helix</keyword>
<accession>A0A8E2J6L7</accession>